<dbReference type="OrthoDB" id="1743754at2759"/>
<evidence type="ECO:0000313" key="1">
    <source>
        <dbReference type="EMBL" id="CAB4309158.1"/>
    </source>
</evidence>
<name>A0A6J5XE40_PRUAR</name>
<keyword evidence="2" id="KW-1185">Reference proteome</keyword>
<protein>
    <recommendedName>
        <fullName evidence="3">DUF4219 domain-containing protein</fullName>
    </recommendedName>
</protein>
<sequence>MRAFLSALDDRVWYTIENGWTKPTKTVEDEVVLTWYEWFTSKFIAISIENIDMVTNTIVKIFEAALWKSANQVDGSNYAARKAKMRAFISALDDLVWYTIENGWIEPTKTMEDEVVLIWYEWFTGKFVTISIENIHMIGNQAKSGGERRKKREGGVGVWGAWCMRALEKLFVDLLAHPISHLIEPKTSLHVLAIYDQDWAADSVTHPHYFDGSNYAAWKAKMRAFVSALDDLVWYTIENGWIEPTKTMEDEVVLIWYEWFTGKFVTISIENIDMV</sequence>
<evidence type="ECO:0008006" key="3">
    <source>
        <dbReference type="Google" id="ProtNLM"/>
    </source>
</evidence>
<organism evidence="1 2">
    <name type="scientific">Prunus armeniaca</name>
    <name type="common">Apricot</name>
    <name type="synonym">Armeniaca vulgaris</name>
    <dbReference type="NCBI Taxonomy" id="36596"/>
    <lineage>
        <taxon>Eukaryota</taxon>
        <taxon>Viridiplantae</taxon>
        <taxon>Streptophyta</taxon>
        <taxon>Embryophyta</taxon>
        <taxon>Tracheophyta</taxon>
        <taxon>Spermatophyta</taxon>
        <taxon>Magnoliopsida</taxon>
        <taxon>eudicotyledons</taxon>
        <taxon>Gunneridae</taxon>
        <taxon>Pentapetalae</taxon>
        <taxon>rosids</taxon>
        <taxon>fabids</taxon>
        <taxon>Rosales</taxon>
        <taxon>Rosaceae</taxon>
        <taxon>Amygdaloideae</taxon>
        <taxon>Amygdaleae</taxon>
        <taxon>Prunus</taxon>
    </lineage>
</organism>
<dbReference type="AlphaFoldDB" id="A0A6J5XE40"/>
<accession>A0A6J5XE40</accession>
<gene>
    <name evidence="1" type="ORF">ORAREDHAP_LOCUS30054</name>
</gene>
<dbReference type="Proteomes" id="UP000507245">
    <property type="component" value="Unassembled WGS sequence"/>
</dbReference>
<proteinExistence type="predicted"/>
<dbReference type="EMBL" id="CAEKKB010000004">
    <property type="protein sequence ID" value="CAB4309158.1"/>
    <property type="molecule type" value="Genomic_DNA"/>
</dbReference>
<evidence type="ECO:0000313" key="2">
    <source>
        <dbReference type="Proteomes" id="UP000507245"/>
    </source>
</evidence>
<reference evidence="2" key="1">
    <citation type="journal article" date="2020" name="Genome Biol.">
        <title>Gamete binning: chromosome-level and haplotype-resolved genome assembly enabled by high-throughput single-cell sequencing of gamete genomes.</title>
        <authorList>
            <person name="Campoy J.A."/>
            <person name="Sun H."/>
            <person name="Goel M."/>
            <person name="Jiao W.-B."/>
            <person name="Folz-Donahue K."/>
            <person name="Wang N."/>
            <person name="Rubio M."/>
            <person name="Liu C."/>
            <person name="Kukat C."/>
            <person name="Ruiz D."/>
            <person name="Huettel B."/>
            <person name="Schneeberger K."/>
        </authorList>
    </citation>
    <scope>NUCLEOTIDE SEQUENCE [LARGE SCALE GENOMIC DNA]</scope>
    <source>
        <strain evidence="2">cv. Rojo Pasion</strain>
    </source>
</reference>